<dbReference type="InterPro" id="IPR009543">
    <property type="entry name" value="VPS13_VAB"/>
</dbReference>
<dbReference type="InterPro" id="IPR026854">
    <property type="entry name" value="VPS13_N"/>
</dbReference>
<protein>
    <recommendedName>
        <fullName evidence="5">UBA domain-containing protein</fullName>
    </recommendedName>
</protein>
<evidence type="ECO:0000313" key="6">
    <source>
        <dbReference type="EMBL" id="CAH0111185.1"/>
    </source>
</evidence>
<name>A0A8J2RY64_9CRUS</name>
<dbReference type="CDD" id="cd23453">
    <property type="entry name" value="beta-trefoil_Ricin_VPS13D"/>
    <property type="match status" value="1"/>
</dbReference>
<dbReference type="InterPro" id="IPR015940">
    <property type="entry name" value="UBA"/>
</dbReference>
<dbReference type="OrthoDB" id="272810at2759"/>
<reference evidence="6" key="1">
    <citation type="submission" date="2021-11" db="EMBL/GenBank/DDBJ databases">
        <authorList>
            <person name="Schell T."/>
        </authorList>
    </citation>
    <scope>NUCLEOTIDE SEQUENCE</scope>
    <source>
        <strain evidence="6">M5</strain>
    </source>
</reference>
<dbReference type="SMART" id="SM00165">
    <property type="entry name" value="UBA"/>
    <property type="match status" value="1"/>
</dbReference>
<dbReference type="InterPro" id="IPR026847">
    <property type="entry name" value="VPS13"/>
</dbReference>
<dbReference type="InterPro" id="IPR056747">
    <property type="entry name" value="VPS13-like_M"/>
</dbReference>
<keyword evidence="7" id="KW-1185">Reference proteome</keyword>
<dbReference type="Pfam" id="PF25036">
    <property type="entry name" value="VPS13_VAB"/>
    <property type="match status" value="1"/>
</dbReference>
<gene>
    <name evidence="6" type="ORF">DGAL_LOCUS14820</name>
</gene>
<dbReference type="PANTHER" id="PTHR16166">
    <property type="entry name" value="VACUOLAR PROTEIN SORTING-ASSOCIATED PROTEIN VPS13"/>
    <property type="match status" value="1"/>
</dbReference>
<feature type="region of interest" description="Disordered" evidence="4">
    <location>
        <begin position="1001"/>
        <end position="1031"/>
    </location>
</feature>
<dbReference type="Pfam" id="PF12624">
    <property type="entry name" value="VPS13_N"/>
    <property type="match status" value="1"/>
</dbReference>
<feature type="region of interest" description="Disordered" evidence="4">
    <location>
        <begin position="1708"/>
        <end position="1743"/>
    </location>
</feature>
<comment type="caution">
    <text evidence="6">The sequence shown here is derived from an EMBL/GenBank/DDBJ whole genome shotgun (WGS) entry which is preliminary data.</text>
</comment>
<evidence type="ECO:0000256" key="1">
    <source>
        <dbReference type="ARBA" id="ARBA00006545"/>
    </source>
</evidence>
<evidence type="ECO:0000256" key="2">
    <source>
        <dbReference type="ARBA" id="ARBA00022448"/>
    </source>
</evidence>
<comment type="similarity">
    <text evidence="1">Belongs to the VPS13 family.</text>
</comment>
<dbReference type="PANTHER" id="PTHR16166:SF141">
    <property type="entry name" value="INTERMEMBRANE LIPID TRANSFER PROTEIN VPS13D"/>
    <property type="match status" value="1"/>
</dbReference>
<evidence type="ECO:0000256" key="3">
    <source>
        <dbReference type="ARBA" id="ARBA00023055"/>
    </source>
</evidence>
<dbReference type="InterPro" id="IPR041969">
    <property type="entry name" value="VP13D_UBA"/>
</dbReference>
<dbReference type="EMBL" id="CAKKLH010000311">
    <property type="protein sequence ID" value="CAH0111185.1"/>
    <property type="molecule type" value="Genomic_DNA"/>
</dbReference>
<keyword evidence="3" id="KW-0445">Lipid transport</keyword>
<dbReference type="Proteomes" id="UP000789390">
    <property type="component" value="Unassembled WGS sequence"/>
</dbReference>
<accession>A0A8J2RY64</accession>
<dbReference type="GO" id="GO:0006869">
    <property type="term" value="P:lipid transport"/>
    <property type="evidence" value="ECO:0007669"/>
    <property type="project" value="UniProtKB-KW"/>
</dbReference>
<feature type="region of interest" description="Disordered" evidence="4">
    <location>
        <begin position="755"/>
        <end position="775"/>
    </location>
</feature>
<dbReference type="InterPro" id="IPR009060">
    <property type="entry name" value="UBA-like_sf"/>
</dbReference>
<evidence type="ECO:0000313" key="7">
    <source>
        <dbReference type="Proteomes" id="UP000789390"/>
    </source>
</evidence>
<feature type="region of interest" description="Disordered" evidence="4">
    <location>
        <begin position="3461"/>
        <end position="3480"/>
    </location>
</feature>
<feature type="region of interest" description="Disordered" evidence="4">
    <location>
        <begin position="894"/>
        <end position="915"/>
    </location>
</feature>
<feature type="compositionally biased region" description="Low complexity" evidence="4">
    <location>
        <begin position="1011"/>
        <end position="1024"/>
    </location>
</feature>
<dbReference type="Pfam" id="PF25033">
    <property type="entry name" value="VPS13_M"/>
    <property type="match status" value="1"/>
</dbReference>
<dbReference type="GO" id="GO:0045053">
    <property type="term" value="P:protein retention in Golgi apparatus"/>
    <property type="evidence" value="ECO:0007669"/>
    <property type="project" value="TreeGrafter"/>
</dbReference>
<dbReference type="CDD" id="cd14306">
    <property type="entry name" value="UBA_VP13D"/>
    <property type="match status" value="1"/>
</dbReference>
<feature type="compositionally biased region" description="Basic residues" evidence="4">
    <location>
        <begin position="1716"/>
        <end position="1729"/>
    </location>
</feature>
<organism evidence="6 7">
    <name type="scientific">Daphnia galeata</name>
    <dbReference type="NCBI Taxonomy" id="27404"/>
    <lineage>
        <taxon>Eukaryota</taxon>
        <taxon>Metazoa</taxon>
        <taxon>Ecdysozoa</taxon>
        <taxon>Arthropoda</taxon>
        <taxon>Crustacea</taxon>
        <taxon>Branchiopoda</taxon>
        <taxon>Diplostraca</taxon>
        <taxon>Cladocera</taxon>
        <taxon>Anomopoda</taxon>
        <taxon>Daphniidae</taxon>
        <taxon>Daphnia</taxon>
    </lineage>
</organism>
<dbReference type="PROSITE" id="PS50030">
    <property type="entry name" value="UBA"/>
    <property type="match status" value="1"/>
</dbReference>
<keyword evidence="2" id="KW-0813">Transport</keyword>
<feature type="domain" description="UBA" evidence="5">
    <location>
        <begin position="2518"/>
        <end position="2562"/>
    </location>
</feature>
<dbReference type="Gene3D" id="1.10.8.10">
    <property type="entry name" value="DNA helicase RuvA subunit, C-terminal domain"/>
    <property type="match status" value="1"/>
</dbReference>
<dbReference type="GO" id="GO:0007005">
    <property type="term" value="P:mitochondrion organization"/>
    <property type="evidence" value="ECO:0007669"/>
    <property type="project" value="TreeGrafter"/>
</dbReference>
<evidence type="ECO:0000259" key="5">
    <source>
        <dbReference type="PROSITE" id="PS50030"/>
    </source>
</evidence>
<sequence>MLERLVAWFCNNYLGRYLENLNTDQLSVALLQGEVELENVPLKRDILDQLGLPLQIHAGFVGKICFQIPLRKIRSEPWVISFEQLYLVAGPKDKTEPYNEESEENAALERKMAALDLIEAEWRSENDPQGLPSSSLYSLTYSSWLTYGASLVTNIVQNIQLKIKDIHIRYEDAISCPGKVFACGIRVDSLTAQTCDENWIPKFMSATTQGIMYKLLELDGLAVYWDTNTELFADLPLDVLSNKLMQPCSVERNEFLLAPVSGYAHLKRNCSAKPLRSLNQPRIACDFQLDRVNVEIRDVQYHQLVQCCRSLEMLSRGLQYRRWRVDSEVEFHPRRQWRFAGQCVMAEIRKRNQSRNWPFALNRAKEIILYVRSFKDHLLNPIGVTAESKLHRERIESELDLKELQVLRSIAMQQISKSQSKSDSVLSEACTSAANSSLFQRWFSSWWAVDDETNGNAQSANEDRVEHEILETFEDAMRDNTVRQRDILPLQLSSTLKQGLIRLSTCHRTETGQSWSTLLEIEFDNVVQDWESRPRLKSHKFHLSLGNVWVRDCSTKGTCFPDIVCPQRKDARPFKQSTGMGSLLPTFNIPFFRNSPSSPNLNVLQDEAPLFDFVYEKRPPGSDWNHRLKITSLAIECVYNHHLFQKIIELFSVPHNASEERSLLGQRLRQAARSGFEAVKQKTKERLTQTLAPPTLNLPSDQQSWDLLINISAPHILIPESVVNRDSLLLIVDFGHFHVTRTDVNCIAAELASTTTNGNEDDEEEEYVTPCSTPPNETAITTPVDEVIDTSSFMNSSKDDLSDKYNVHFSDLQLLVCRVKDNWKQAHLKGTSALHLLDRFSILIHVEKYGRILPGLEKPFLSLTASLPHLVAHINEPKIHALVSVSKQFRSSVPPPPVYETASEEDEAAELDDSSDGLEKSEEHWFMAQFNIEQLSVEVQSRGRSVAELQVGGVLASYSMRPMDSSIHLAVHSLLLVDAMQSLGSDYELLIASHKHVSMDSMSGSLKESEPTSPVSPSSPDPSSLKGQRATSPVSLAQALTSLQTDPSWRKDGLSPPAVRRRMVTSALKSEALILIDIVTIEPTWIDGKPEGRIQVVKVHFNSLDVIANQDTVVELASFFQRIMPKKRVPPSLDDSNLSTELPSMSQSRFPPFTLVPDVSTEITFDFHRLTVLLLRSAVKDEMLVGRKVATLTVTEARINANLSSDIIVQGSLGGLQVVDLTPEGQKHQRVVSVGHDPLVEQHQNLYMLVSQGLYETTKDKNEVKAFSFKFLQPGLQISNEEGPDLSLEVRMASLCYSHSVHFLAEVTACVSEFKQSVSNMAMSLKLTAAEMAVDLLHRGTEGFAQSIYMSNSNSMTEGLSLNAMKEATDEEQQPSLPSRVRFSALLESPILVLPRSAKSPQVLVAHLGQIEITNDKKVEPEIPSHLSEELSGGTPKEHFEVEVRDMSLYSLNVDEKWKSSFSHFYSGPLSFLRVTAQELYSCASPHGRPILHDTLLRFSLHRITDRPILSDADPFLFQLSDFYPKREVCDVFQVHGCVVSPLQVSLSKAQYQQIIQSLDNLNWSKVDATNSYESGPDFTTKNRPSPRVKQRELVLNFKFQLPRFSMELLDNSDRALVSLSFEDFLVAYEQSCTYSATVQTSLKSLILEDLMMNEDSKYRRMVASNDRQSERVAGRPNLSSFMSSSCPDLRVQGLYAPGARSLPARLELDQSHWKPNNKPKPPQKKPVKKCPSTPPSSPSMMYHQRFTRSGVGDNNLVFIKILLVDPDSPDFALKYNSTHRFIEINFNALDMIVNLESWVMVLDFFGAAKTGQQHQKKTVAVSSPGYQDWSKVANASTINSRWEVEVRSFNLLLNRKDYEVAEATISNLSWEMASMRGNLDVTGKLGSITVQDLTSAGRMYRERFITSGNEALDFQFFCFSADDPHLARDYDIRLNLNMASVLYVHTQRFYTECFSLLEQFQKLRQVAASFSTTGQNTTTNVSQKPWRHGTRILLNVEAGSPVILVPVCSTSEHLLVIDLGRISVSNNFMMSNGSVCTPTVNKSRKTGVKGLPIVPVSTDPEAVLVDIIQLELSNMDLCTGQRQKANRSQVGDLILGSYLIRRSGQSLLKDTCEMKVEIRRNLDSHLGRPIPDMNLCGLLSTVECSVDEHQYKLVRGLLVFNLGEPMDLITSGQPPPLSPMQSPADDSKPPMWTKLKLQIDLVNVVLEMKHSRIGPFSTIKFIDSRLVYESNSDGSKDIDLVSQQVVVRDTRYDSVFATQPTMKRNVFTQILEPVTKARREGSLQAEVHFRSTEDFTRFTIVLNNMRLLAVLDWWALFREFLLQNPEEYQGTIKDDRRNSEENDVLQTPAKWISTSKPSPIVVSTGVISKRAALVETHRLPVEFKINISDSEVVIIEDTSINDSSAVILKGTALLTYRPQIQSKPLSCQLNRVEIFSSQLNLEEETALSIVDPATISIEIVGKSSATDVKGIMDATSSELQQILEIQAQQIILRLSYNDMKLFLRILDSLPRQARSTSNPESTIINEVKKLKALGFSTEDCKLALRVCNDNLEEAALWLTQNASASVGQQQLEMAEIKIRGIEVRTGCISLCVIDDCRDADLPLVEVTTSQLLLRQSIDTIQMTGEGSINCQFAIDYYNRVLSGWEPFVEPFKCHVRWDCLPFYGSIASRQRPSISFATEDVVNVTCTRALLELVGTVKMNWMEDYYGPNGKEISSQPDGANVVRQRSPFVPFALHNATGSKLKFRTLTASLLADAVPTTASKNSRWINCDAGDVVAFSFENRGKLRHHDSHEMQTHQLAIELDGWMELGTVSVDRVGVYFRYATVHSSPSKRNTVAIERELERILVVIAVTLEGSARRLVTIRSALQVTNNLEETVELRLEPPAFSVHPSKTVRVPPCTTYPIPMTYLMSQIFVRPMAEKLPHIFSFCKDPIEWHVHPSQLTANIRQCNPVISNQDLTYRFAVKILRENFPPDKINSDDIEYTIQPAHTISLLSPLVVVNLLPYELLWELKAVGQSGIIKPGKSTSIHTVNVSAGFQIAFRTENFVHSSDLVIGSSPHNFSTRLRLYDSANRLLLLQVKVSSKAAGSIKLSISAPYWLVNKAGIPLIFRQEGVQQDAAGQFDEHEMARSLSPMLFSFTDREASTTLTARIGTGLHIGCKPHWCQHFPLQKGVRVRNFIVSPRDGRPELVYLVGISIRSGRGRYRDTQIVTLAPCYQLYNQSSWMLEVSQAYFATTFTDPGAQSTYLNLVPGCHLPFHWPRLDKDQLLCVRLLDVKNCHWSGGFAIRNISSFHINIRDSESRAHFLRVEIFQQECTYCVVFSDATGFPPPLRIDNLAQVPIVFHQRDVPEAYLHTMVRPNSSMPYVFDEPTKPAHLNIVAPGGASASYDMTTLKEGSQLTYENFIYVCLTVTFNGDDMSTGNALDPNNVELVLDVPEGTRVVLSGKETGKRSQLWRMTGSGMLQHEGSSPPRDPSNPQIDPSRILVLDIAGPALQPSEYVHLMLRKPDPRRQLTQTWRFTDDGRLCCGHNNVFVQAKDGFYGVRQGNDVVLGPAQSVTYYRLPSGIPAEQAIHWQRLRPGSGCLSVKTIMDGPTRVLQIIDFLNKPSHYPTNEGSVATSPDGDKPNNKETKVEMNFKGGLGISIVNHSPPEELAYCRLSKISLELITGDGMLSVDASVQSIQIDNSLQDPNCPVVVYVSPTASHDESKNIPALRLIFHRQMTGRLNADIFKHLIVTFKNLTINIEESQLFKLLAFAGFNQSDLELERVDESDYESQRSLNAATSIDAKRYYFGLLKLVLEQVRLSVHTSSKLTPELKAIKRKLGLTLIKFEDANIELHPFIRSHPFETAQLIIDSVVKHYKDELKSQAARILGSTDFLGNPLGFVNDVTEGVSGFINEGNVGALVQNVTFGLSNSAAKVTGSLSDGLGRVTMDERHEEVRQRLLKHTGQSSDHLVAGLKGFGFGILGGMTSIFTQTYEGVSNEGIGGLFTGFGKGLVGTVTKPAVGVLDLATGAASAVRDSSRSSSKEIPKRIRPPRLVIGPGGILPRYSEKQGRGQELLFQLNRDLYQETFIAYEALGSLPDSLHMLISSEHVRVFSMNSPNKEVVLDIHLSELQSSKAVVIKDYGTQSTAHFYVELNLLLEPESPLGARRPQVRCDSESLAKRVTQEINYAKSVYEENRHSLVSSSMFSP</sequence>
<dbReference type="GO" id="GO:0006623">
    <property type="term" value="P:protein targeting to vacuole"/>
    <property type="evidence" value="ECO:0007669"/>
    <property type="project" value="TreeGrafter"/>
</dbReference>
<evidence type="ECO:0000256" key="4">
    <source>
        <dbReference type="SAM" id="MobiDB-lite"/>
    </source>
</evidence>
<dbReference type="SUPFAM" id="SSF46934">
    <property type="entry name" value="UBA-like"/>
    <property type="match status" value="1"/>
</dbReference>
<feature type="compositionally biased region" description="Acidic residues" evidence="4">
    <location>
        <begin position="902"/>
        <end position="915"/>
    </location>
</feature>
<proteinExistence type="inferred from homology"/>